<evidence type="ECO:0000256" key="1">
    <source>
        <dbReference type="SAM" id="MobiDB-lite"/>
    </source>
</evidence>
<keyword evidence="3" id="KW-1185">Reference proteome</keyword>
<name>A0AAD2K5D3_9AGAR</name>
<gene>
    <name evidence="2" type="ORF">MYCIT1_LOCUS29879</name>
</gene>
<dbReference type="EMBL" id="CAVNYO010000440">
    <property type="protein sequence ID" value="CAK5279683.1"/>
    <property type="molecule type" value="Genomic_DNA"/>
</dbReference>
<accession>A0AAD2K5D3</accession>
<organism evidence="2 3">
    <name type="scientific">Mycena citricolor</name>
    <dbReference type="NCBI Taxonomy" id="2018698"/>
    <lineage>
        <taxon>Eukaryota</taxon>
        <taxon>Fungi</taxon>
        <taxon>Dikarya</taxon>
        <taxon>Basidiomycota</taxon>
        <taxon>Agaricomycotina</taxon>
        <taxon>Agaricomycetes</taxon>
        <taxon>Agaricomycetidae</taxon>
        <taxon>Agaricales</taxon>
        <taxon>Marasmiineae</taxon>
        <taxon>Mycenaceae</taxon>
        <taxon>Mycena</taxon>
    </lineage>
</organism>
<evidence type="ECO:0000313" key="2">
    <source>
        <dbReference type="EMBL" id="CAK5279683.1"/>
    </source>
</evidence>
<evidence type="ECO:0000313" key="3">
    <source>
        <dbReference type="Proteomes" id="UP001295794"/>
    </source>
</evidence>
<proteinExistence type="predicted"/>
<feature type="region of interest" description="Disordered" evidence="1">
    <location>
        <begin position="161"/>
        <end position="188"/>
    </location>
</feature>
<reference evidence="2" key="1">
    <citation type="submission" date="2023-11" db="EMBL/GenBank/DDBJ databases">
        <authorList>
            <person name="De Vega J J."/>
            <person name="De Vega J J."/>
        </authorList>
    </citation>
    <scope>NUCLEOTIDE SEQUENCE</scope>
</reference>
<sequence>MNGRTPTAASLFFHEDKPYEPLVDDVDPLISSFPLDEWDRGLHPDAGTFGSDASSLSFFEPRYDYESTYPSYVDYYPAEENTTTSPATTVDPDLLVLKRKRSSADEPWEPVWAQINTKRLREDPAPSGDPENEVDLLADAGDYDGAVGVIELDWFLPALDDTASPPLSESGSPIRPDPGPDPSGDREAEWDWDRLDFSWAEDEDGDELARSFGVLNIYEEGDAAVQPVPRVRSEPVVLEDDDDDGEANVLDMSDQAVLGDNEAHCPCAACSGGTNSDLSPESQQEMHALFSTGLFS</sequence>
<dbReference type="Proteomes" id="UP001295794">
    <property type="component" value="Unassembled WGS sequence"/>
</dbReference>
<comment type="caution">
    <text evidence="2">The sequence shown here is derived from an EMBL/GenBank/DDBJ whole genome shotgun (WGS) entry which is preliminary data.</text>
</comment>
<protein>
    <submittedName>
        <fullName evidence="2">Uncharacterized protein</fullName>
    </submittedName>
</protein>
<dbReference type="AlphaFoldDB" id="A0AAD2K5D3"/>